<evidence type="ECO:0000313" key="2">
    <source>
        <dbReference type="Proteomes" id="UP000294588"/>
    </source>
</evidence>
<dbReference type="Proteomes" id="UP000294588">
    <property type="component" value="Unassembled WGS sequence"/>
</dbReference>
<gene>
    <name evidence="1" type="ORF">E0946_04695</name>
</gene>
<reference evidence="1" key="1">
    <citation type="submission" date="2019-03" db="EMBL/GenBank/DDBJ databases">
        <title>Candidatus Syntrophosphaera thermopropionivorans: a novel player in syntrophic propionate oxidation during anaerobic digestion.</title>
        <authorList>
            <person name="Dyksma S."/>
        </authorList>
    </citation>
    <scope>NUCLEOTIDE SEQUENCE</scope>
    <source>
        <strain evidence="1">W5</strain>
    </source>
</reference>
<name>A0AC61QIR2_9BACT</name>
<organism evidence="1 2">
    <name type="scientific">Candidatus Syntrophosphaera thermopropionivorans</name>
    <dbReference type="NCBI Taxonomy" id="2593015"/>
    <lineage>
        <taxon>Bacteria</taxon>
        <taxon>Pseudomonadati</taxon>
        <taxon>Candidatus Cloacimonadota</taxon>
        <taxon>Candidatus Cloacimonadia</taxon>
        <taxon>Candidatus Cloacimonadales</taxon>
        <taxon>Candidatus Cloacimonadaceae</taxon>
        <taxon>Candidatus Syntrophosphaera</taxon>
    </lineage>
</organism>
<evidence type="ECO:0000313" key="1">
    <source>
        <dbReference type="EMBL" id="TDF72860.1"/>
    </source>
</evidence>
<keyword evidence="2" id="KW-1185">Reference proteome</keyword>
<sequence length="208" mass="22953">MLKIEGYILLPDFETNTWLLWDEDSREAILVDPAAPSPDLLKRIEELKLKVKYIINTHGHMDHIGGNSWFKNHLSVPLMIHSADAPMLVNSAMNLSLYVGNPVSSAPPDVLLEDGMELSLGKYPVKVIHTPGHTPGGICLLADKFLISGDTLFEQSIGRTDLQGGNHQQIINSIKNKLFVLPDDVIVFPGHGPRTSIGMEKKNNPFVS</sequence>
<protein>
    <submittedName>
        <fullName evidence="1">MBL fold metallo-hydrolase</fullName>
    </submittedName>
</protein>
<comment type="caution">
    <text evidence="1">The sequence shown here is derived from an EMBL/GenBank/DDBJ whole genome shotgun (WGS) entry which is preliminary data.</text>
</comment>
<accession>A0AC61QIR2</accession>
<proteinExistence type="predicted"/>
<dbReference type="EMBL" id="SMOG01000013">
    <property type="protein sequence ID" value="TDF72860.1"/>
    <property type="molecule type" value="Genomic_DNA"/>
</dbReference>